<dbReference type="Proteomes" id="UP001239111">
    <property type="component" value="Chromosome 4"/>
</dbReference>
<evidence type="ECO:0000313" key="1">
    <source>
        <dbReference type="EMBL" id="KAJ8668470.1"/>
    </source>
</evidence>
<sequence>MKCLVALLLVTIAVAMAEQSLVTQEEWEAYKTQHGKVYEGEEDECRKKLYSHTKKAIETHNNGGHDYKQEINKFADQLPSERPLGLLKPGETVPKPDTNLSICDKIKKHIGEA</sequence>
<comment type="caution">
    <text evidence="1">The sequence shown here is derived from an EMBL/GenBank/DDBJ whole genome shotgun (WGS) entry which is preliminary data.</text>
</comment>
<organism evidence="1 2">
    <name type="scientific">Eretmocerus hayati</name>
    <dbReference type="NCBI Taxonomy" id="131215"/>
    <lineage>
        <taxon>Eukaryota</taxon>
        <taxon>Metazoa</taxon>
        <taxon>Ecdysozoa</taxon>
        <taxon>Arthropoda</taxon>
        <taxon>Hexapoda</taxon>
        <taxon>Insecta</taxon>
        <taxon>Pterygota</taxon>
        <taxon>Neoptera</taxon>
        <taxon>Endopterygota</taxon>
        <taxon>Hymenoptera</taxon>
        <taxon>Apocrita</taxon>
        <taxon>Proctotrupomorpha</taxon>
        <taxon>Chalcidoidea</taxon>
        <taxon>Aphelinidae</taxon>
        <taxon>Aphelininae</taxon>
        <taxon>Eretmocerus</taxon>
    </lineage>
</organism>
<name>A0ACC2NBC2_9HYME</name>
<gene>
    <name evidence="1" type="ORF">QAD02_010133</name>
</gene>
<proteinExistence type="predicted"/>
<dbReference type="EMBL" id="CM056744">
    <property type="protein sequence ID" value="KAJ8668470.1"/>
    <property type="molecule type" value="Genomic_DNA"/>
</dbReference>
<accession>A0ACC2NBC2</accession>
<protein>
    <submittedName>
        <fullName evidence="1">Uncharacterized protein</fullName>
    </submittedName>
</protein>
<evidence type="ECO:0000313" key="2">
    <source>
        <dbReference type="Proteomes" id="UP001239111"/>
    </source>
</evidence>
<keyword evidence="2" id="KW-1185">Reference proteome</keyword>
<reference evidence="1" key="1">
    <citation type="submission" date="2023-04" db="EMBL/GenBank/DDBJ databases">
        <title>A chromosome-level genome assembly of the parasitoid wasp Eretmocerus hayati.</title>
        <authorList>
            <person name="Zhong Y."/>
            <person name="Liu S."/>
            <person name="Liu Y."/>
        </authorList>
    </citation>
    <scope>NUCLEOTIDE SEQUENCE</scope>
    <source>
        <strain evidence="1">ZJU_SS_LIU_2023</strain>
    </source>
</reference>